<dbReference type="RefSeq" id="WP_022039723.1">
    <property type="nucleotide sequence ID" value="NZ_JACSPP010000015.1"/>
</dbReference>
<dbReference type="Gene3D" id="3.30.160.250">
    <property type="match status" value="1"/>
</dbReference>
<gene>
    <name evidence="1" type="ORF">H9625_06745</name>
</gene>
<dbReference type="Proteomes" id="UP000620874">
    <property type="component" value="Unassembled WGS sequence"/>
</dbReference>
<dbReference type="SUPFAM" id="SSF143100">
    <property type="entry name" value="TTHA1013/TTHA0281-like"/>
    <property type="match status" value="1"/>
</dbReference>
<protein>
    <submittedName>
        <fullName evidence="1">Type II toxin-antitoxin system HicB family antitoxin</fullName>
    </submittedName>
</protein>
<comment type="caution">
    <text evidence="1">The sequence shown here is derived from an EMBL/GenBank/DDBJ whole genome shotgun (WGS) entry which is preliminary data.</text>
</comment>
<name>A0ABR8Y7I0_9BACT</name>
<keyword evidence="2" id="KW-1185">Reference proteome</keyword>
<organism evidence="1 2">
    <name type="scientific">Phocaeicola intestinalis</name>
    <dbReference type="NCBI Taxonomy" id="2762212"/>
    <lineage>
        <taxon>Bacteria</taxon>
        <taxon>Pseudomonadati</taxon>
        <taxon>Bacteroidota</taxon>
        <taxon>Bacteroidia</taxon>
        <taxon>Bacteroidales</taxon>
        <taxon>Bacteroidaceae</taxon>
        <taxon>Phocaeicola</taxon>
    </lineage>
</organism>
<accession>A0ABR8Y7I0</accession>
<reference evidence="1 2" key="1">
    <citation type="submission" date="2020-08" db="EMBL/GenBank/DDBJ databases">
        <title>A Genomic Blueprint of the Chicken Gut Microbiome.</title>
        <authorList>
            <person name="Gilroy R."/>
            <person name="Ravi A."/>
            <person name="Getino M."/>
            <person name="Pursley I."/>
            <person name="Horton D.L."/>
            <person name="Alikhan N.-F."/>
            <person name="Baker D."/>
            <person name="Gharbi K."/>
            <person name="Hall N."/>
            <person name="Watson M."/>
            <person name="Adriaenssens E.M."/>
            <person name="Foster-Nyarko E."/>
            <person name="Jarju S."/>
            <person name="Secka A."/>
            <person name="Antonio M."/>
            <person name="Oren A."/>
            <person name="Chaudhuri R."/>
            <person name="La Ragione R.M."/>
            <person name="Hildebrand F."/>
            <person name="Pallen M.J."/>
        </authorList>
    </citation>
    <scope>NUCLEOTIDE SEQUENCE [LARGE SCALE GENOMIC DNA]</scope>
    <source>
        <strain evidence="1 2">Sa1CVN1</strain>
    </source>
</reference>
<evidence type="ECO:0000313" key="1">
    <source>
        <dbReference type="EMBL" id="MBD8040146.1"/>
    </source>
</evidence>
<dbReference type="InterPro" id="IPR035069">
    <property type="entry name" value="TTHA1013/TTHA0281-like"/>
</dbReference>
<proteinExistence type="predicted"/>
<evidence type="ECO:0000313" key="2">
    <source>
        <dbReference type="Proteomes" id="UP000620874"/>
    </source>
</evidence>
<sequence length="66" mass="7547">MNIGTPFSENYVLECTADGGYYAYLSDYDQCCAYGETEDDALENLMEVAEEYFREISLIYTLEDVS</sequence>
<dbReference type="EMBL" id="JACSPP010000015">
    <property type="protein sequence ID" value="MBD8040146.1"/>
    <property type="molecule type" value="Genomic_DNA"/>
</dbReference>